<name>A0ABP9XLA1_9FUNG</name>
<evidence type="ECO:0000256" key="6">
    <source>
        <dbReference type="ARBA" id="ARBA00023242"/>
    </source>
</evidence>
<evidence type="ECO:0000256" key="3">
    <source>
        <dbReference type="ARBA" id="ARBA00023015"/>
    </source>
</evidence>
<keyword evidence="3" id="KW-0805">Transcription regulation</keyword>
<dbReference type="CDD" id="cd14686">
    <property type="entry name" value="bZIP"/>
    <property type="match status" value="1"/>
</dbReference>
<dbReference type="SUPFAM" id="SSF57959">
    <property type="entry name" value="Leucine zipper domain"/>
    <property type="match status" value="1"/>
</dbReference>
<dbReference type="Pfam" id="PF00170">
    <property type="entry name" value="bZIP_1"/>
    <property type="match status" value="1"/>
</dbReference>
<keyword evidence="6" id="KW-0539">Nucleus</keyword>
<dbReference type="InterPro" id="IPR046347">
    <property type="entry name" value="bZIP_sf"/>
</dbReference>
<keyword evidence="11" id="KW-1185">Reference proteome</keyword>
<evidence type="ECO:0000256" key="5">
    <source>
        <dbReference type="ARBA" id="ARBA00023163"/>
    </source>
</evidence>
<feature type="region of interest" description="Disordered" evidence="8">
    <location>
        <begin position="119"/>
        <end position="148"/>
    </location>
</feature>
<feature type="coiled-coil region" evidence="7">
    <location>
        <begin position="230"/>
        <end position="271"/>
    </location>
</feature>
<sequence length="527" mass="59123">MTYIKPDPETQEEQEDLIMSYLNADYLSADSTPLSPPSSTSSASDTTGSPEKHSVDDFMLDINTTDFLNNNDHWGTSTDNLFNPCFPQQVGGDLLGFPFFLSPPPTTNNQSVNFIQPFLPMSSNSSTGSVSDTEQPKKKRGRKKREPILQTNLPVQPSLLAPKPLAPRPNSEIIKMEPIEVAGPPTIKETPTIPQTQEAQKAAQIQKRQERLIKNRAAALLSRKRKREHLSCLEEEKQLLVTENENLLSKVATLENKVACLEKENLDLKQHLQITSNPTSNNNNNNTSNNHSSTIINIGANKRPLVNTKSSKATGVVFMIMLFSFALFTLPSRTADRLTVGGSVMDTKKQFPLIGSSHHVDYSMVNSTDLVLIDAVRPRDLQSWINHKTDETNDIQAWSNGQQPTQRHVYLYSKEFSQIAPMHTTTSQQFTSTHDLPILSLISPYNTTEEEKEKNCEKKYLQIDVQVLRSTVINSQLLPMQQCDVSLFDGLKNDLIINQNYILQNNVTPSVLVKREKRAKKLARVIT</sequence>
<dbReference type="Proteomes" id="UP001476247">
    <property type="component" value="Unassembled WGS sequence"/>
</dbReference>
<feature type="domain" description="BZIP" evidence="9">
    <location>
        <begin position="205"/>
        <end position="268"/>
    </location>
</feature>
<feature type="compositionally biased region" description="Low complexity" evidence="8">
    <location>
        <begin position="122"/>
        <end position="131"/>
    </location>
</feature>
<dbReference type="InterPro" id="IPR004827">
    <property type="entry name" value="bZIP"/>
</dbReference>
<evidence type="ECO:0000256" key="2">
    <source>
        <dbReference type="ARBA" id="ARBA00007163"/>
    </source>
</evidence>
<comment type="similarity">
    <text evidence="2">Belongs to the bZIP family.</text>
</comment>
<evidence type="ECO:0000256" key="4">
    <source>
        <dbReference type="ARBA" id="ARBA00023125"/>
    </source>
</evidence>
<dbReference type="PANTHER" id="PTHR47416:SF8">
    <property type="entry name" value="BASIC-LEUCINE ZIPPER TRANSCRIPTION FACTOR E-RELATED"/>
    <property type="match status" value="1"/>
</dbReference>
<comment type="subcellular location">
    <subcellularLocation>
        <location evidence="1">Nucleus</location>
    </subcellularLocation>
</comment>
<dbReference type="PANTHER" id="PTHR47416">
    <property type="entry name" value="BASIC-LEUCINE ZIPPER TRANSCRIPTION FACTOR F-RELATED"/>
    <property type="match status" value="1"/>
</dbReference>
<dbReference type="Gene3D" id="1.20.5.170">
    <property type="match status" value="1"/>
</dbReference>
<evidence type="ECO:0000259" key="9">
    <source>
        <dbReference type="PROSITE" id="PS50217"/>
    </source>
</evidence>
<evidence type="ECO:0000313" key="11">
    <source>
        <dbReference type="Proteomes" id="UP001476247"/>
    </source>
</evidence>
<dbReference type="SMART" id="SM00338">
    <property type="entry name" value="BRLZ"/>
    <property type="match status" value="1"/>
</dbReference>
<dbReference type="PROSITE" id="PS50217">
    <property type="entry name" value="BZIP"/>
    <property type="match status" value="1"/>
</dbReference>
<comment type="caution">
    <text evidence="10">The sequence shown here is derived from an EMBL/GenBank/DDBJ whole genome shotgun (WGS) entry which is preliminary data.</text>
</comment>
<keyword evidence="4" id="KW-0238">DNA-binding</keyword>
<feature type="compositionally biased region" description="Low complexity" evidence="8">
    <location>
        <begin position="29"/>
        <end position="49"/>
    </location>
</feature>
<organism evidence="10 11">
    <name type="scientific">Helicostylum pulchrum</name>
    <dbReference type="NCBI Taxonomy" id="562976"/>
    <lineage>
        <taxon>Eukaryota</taxon>
        <taxon>Fungi</taxon>
        <taxon>Fungi incertae sedis</taxon>
        <taxon>Mucoromycota</taxon>
        <taxon>Mucoromycotina</taxon>
        <taxon>Mucoromycetes</taxon>
        <taxon>Mucorales</taxon>
        <taxon>Mucorineae</taxon>
        <taxon>Mucoraceae</taxon>
        <taxon>Helicostylum</taxon>
    </lineage>
</organism>
<evidence type="ECO:0000256" key="7">
    <source>
        <dbReference type="SAM" id="Coils"/>
    </source>
</evidence>
<keyword evidence="7" id="KW-0175">Coiled coil</keyword>
<keyword evidence="5" id="KW-0804">Transcription</keyword>
<accession>A0ABP9XLA1</accession>
<gene>
    <name evidence="10" type="ORF">HPULCUR_000943</name>
</gene>
<proteinExistence type="inferred from homology"/>
<evidence type="ECO:0000256" key="1">
    <source>
        <dbReference type="ARBA" id="ARBA00004123"/>
    </source>
</evidence>
<evidence type="ECO:0000313" key="10">
    <source>
        <dbReference type="EMBL" id="GAA5795582.1"/>
    </source>
</evidence>
<evidence type="ECO:0000256" key="8">
    <source>
        <dbReference type="SAM" id="MobiDB-lite"/>
    </source>
</evidence>
<feature type="region of interest" description="Disordered" evidence="8">
    <location>
        <begin position="29"/>
        <end position="54"/>
    </location>
</feature>
<dbReference type="EMBL" id="BAABUJ010000005">
    <property type="protein sequence ID" value="GAA5795582.1"/>
    <property type="molecule type" value="Genomic_DNA"/>
</dbReference>
<protein>
    <recommendedName>
        <fullName evidence="9">BZIP domain-containing protein</fullName>
    </recommendedName>
</protein>
<reference evidence="10 11" key="1">
    <citation type="submission" date="2024-04" db="EMBL/GenBank/DDBJ databases">
        <title>genome sequences of Mucor flavus KT1a and Helicostylum pulchrum KT1b strains isolation_sourced from the surface of a dry-aged beef.</title>
        <authorList>
            <person name="Toyotome T."/>
            <person name="Hosono M."/>
            <person name="Torimaru M."/>
            <person name="Fukuda K."/>
            <person name="Mikami N."/>
        </authorList>
    </citation>
    <scope>NUCLEOTIDE SEQUENCE [LARGE SCALE GENOMIC DNA]</scope>
    <source>
        <strain evidence="10 11">KT1b</strain>
    </source>
</reference>